<evidence type="ECO:0000256" key="3">
    <source>
        <dbReference type="ARBA" id="ARBA00023237"/>
    </source>
</evidence>
<dbReference type="AlphaFoldDB" id="A0A108EVC6"/>
<dbReference type="PANTHER" id="PTHR34597">
    <property type="entry name" value="SLR1661 PROTEIN"/>
    <property type="match status" value="1"/>
</dbReference>
<keyword evidence="4" id="KW-0732">Signal</keyword>
<reference evidence="7 8" key="1">
    <citation type="submission" date="2015-11" db="EMBL/GenBank/DDBJ databases">
        <title>Expanding the genomic diversity of Burkholderia species for the development of highly accurate diagnostics.</title>
        <authorList>
            <person name="Sahl J."/>
            <person name="Keim P."/>
            <person name="Wagner D."/>
        </authorList>
    </citation>
    <scope>NUCLEOTIDE SEQUENCE [LARGE SCALE GENOMIC DNA]</scope>
    <source>
        <strain evidence="7 8">MSMB793WGS</strain>
    </source>
</reference>
<evidence type="ECO:0000256" key="1">
    <source>
        <dbReference type="ARBA" id="ARBA00022452"/>
    </source>
</evidence>
<feature type="domain" description="Haemolysin activator HlyB C-terminal" evidence="5">
    <location>
        <begin position="238"/>
        <end position="552"/>
    </location>
</feature>
<evidence type="ECO:0000256" key="2">
    <source>
        <dbReference type="ARBA" id="ARBA00022692"/>
    </source>
</evidence>
<dbReference type="Proteomes" id="UP000068016">
    <property type="component" value="Unassembled WGS sequence"/>
</dbReference>
<keyword evidence="3" id="KW-0998">Cell outer membrane</keyword>
<dbReference type="Gene3D" id="3.10.20.310">
    <property type="entry name" value="membrane protein fhac"/>
    <property type="match status" value="1"/>
</dbReference>
<protein>
    <recommendedName>
        <fullName evidence="9">ShlB/FhaC/HecB family hemolysin secretion/activation protein</fullName>
    </recommendedName>
</protein>
<dbReference type="Pfam" id="PF03865">
    <property type="entry name" value="ShlB"/>
    <property type="match status" value="1"/>
</dbReference>
<dbReference type="GO" id="GO:0098046">
    <property type="term" value="C:type V protein secretion system complex"/>
    <property type="evidence" value="ECO:0007669"/>
    <property type="project" value="TreeGrafter"/>
</dbReference>
<evidence type="ECO:0008006" key="9">
    <source>
        <dbReference type="Google" id="ProtNLM"/>
    </source>
</evidence>
<dbReference type="InterPro" id="IPR005565">
    <property type="entry name" value="Hemolysn_activator_HlyB_C"/>
</dbReference>
<dbReference type="PANTHER" id="PTHR34597:SF3">
    <property type="entry name" value="OUTER MEMBRANE TRANSPORTER CDIB"/>
    <property type="match status" value="1"/>
</dbReference>
<evidence type="ECO:0000259" key="6">
    <source>
        <dbReference type="Pfam" id="PF08479"/>
    </source>
</evidence>
<keyword evidence="1" id="KW-0472">Membrane</keyword>
<dbReference type="GO" id="GO:0046819">
    <property type="term" value="P:protein secretion by the type V secretion system"/>
    <property type="evidence" value="ECO:0007669"/>
    <property type="project" value="TreeGrafter"/>
</dbReference>
<name>A0A108EVC6_9BURK</name>
<dbReference type="InterPro" id="IPR013686">
    <property type="entry name" value="Polypept-transport_assoc_ShlB"/>
</dbReference>
<accession>A0A108EVC6</accession>
<feature type="chain" id="PRO_5007130283" description="ShlB/FhaC/HecB family hemolysin secretion/activation protein" evidence="4">
    <location>
        <begin position="43"/>
        <end position="589"/>
    </location>
</feature>
<feature type="domain" description="Polypeptide-transport-associated ShlB-type" evidence="6">
    <location>
        <begin position="101"/>
        <end position="175"/>
    </location>
</feature>
<evidence type="ECO:0000259" key="5">
    <source>
        <dbReference type="Pfam" id="PF03865"/>
    </source>
</evidence>
<dbReference type="EMBL" id="LPLZ01000033">
    <property type="protein sequence ID" value="KWN18132.1"/>
    <property type="molecule type" value="Genomic_DNA"/>
</dbReference>
<evidence type="ECO:0000256" key="4">
    <source>
        <dbReference type="SAM" id="SignalP"/>
    </source>
</evidence>
<keyword evidence="2" id="KW-0812">Transmembrane</keyword>
<feature type="signal peptide" evidence="4">
    <location>
        <begin position="1"/>
        <end position="42"/>
    </location>
</feature>
<keyword evidence="1" id="KW-1134">Transmembrane beta strand</keyword>
<organism evidence="7 8">
    <name type="scientific">Burkholderia territorii</name>
    <dbReference type="NCBI Taxonomy" id="1503055"/>
    <lineage>
        <taxon>Bacteria</taxon>
        <taxon>Pseudomonadati</taxon>
        <taxon>Pseudomonadota</taxon>
        <taxon>Betaproteobacteria</taxon>
        <taxon>Burkholderiales</taxon>
        <taxon>Burkholderiaceae</taxon>
        <taxon>Burkholderia</taxon>
        <taxon>Burkholderia cepacia complex</taxon>
    </lineage>
</organism>
<evidence type="ECO:0000313" key="8">
    <source>
        <dbReference type="Proteomes" id="UP000068016"/>
    </source>
</evidence>
<comment type="caution">
    <text evidence="7">The sequence shown here is derived from an EMBL/GenBank/DDBJ whole genome shotgun (WGS) entry which is preliminary data.</text>
</comment>
<proteinExistence type="predicted"/>
<dbReference type="InterPro" id="IPR051544">
    <property type="entry name" value="TPS_OM_transporter"/>
</dbReference>
<evidence type="ECO:0000313" key="7">
    <source>
        <dbReference type="EMBL" id="KWN18132.1"/>
    </source>
</evidence>
<dbReference type="Pfam" id="PF08479">
    <property type="entry name" value="POTRA_2"/>
    <property type="match status" value="1"/>
</dbReference>
<dbReference type="Gene3D" id="2.40.160.50">
    <property type="entry name" value="membrane protein fhac: a member of the omp85/tpsb transporter family"/>
    <property type="match status" value="1"/>
</dbReference>
<dbReference type="RefSeq" id="WP_060346942.1">
    <property type="nucleotide sequence ID" value="NZ_LPLZ01000033.1"/>
</dbReference>
<sequence length="589" mass="63403">MSITIDFDAPRFSLLLMFAPSFRAVTLGALSCAALQPFVAHAGPLPAQAGDAQSPLPSTGSILRNHPLPSLQDDPHRADVPLIERRPPEDTPDTKGTIRLHVSRIVVDDVPERVREAVDAVVAPYRERTMTFAQLRDVAIDVTRVLLDHGESISYAYLPEQDIVDDVVHIAVMQGKLESATLRKNRSLLRDSVIERYLGAGLDRDGDVRRMQDQFGRLGDLPGVGTITPELSPGRLPGGTAMSIDVDAGERLTGAFVADNTGQRTTGRNRIGAQLGINSPLGLGDRLQGIAFFSPDFLQRGHDSDGGNTIVGRISYDVPVGSRGMRMGAALTRVDYTVGGEQYRDSGTGGHATLFSVYGTFPLLRTSRNTLDVETTAEFKRLSDRTLDVDNPRSARAVTVQLSGSRYGAWSGNQNIVSYRVGVTGGSLTNEDDWNGAGTRGRYVKTTQQFDFHQRLSARTRVHLSLNAQQTTRNLDGSEKMSLGGPYAVRAYDNDMFSADSGYIVSAAVHAGVPAVPGLGVSAFYDHAHATVQKFSRRKLALTLAGAGAGIEYAIGKRATVSLSYAMRTTGGPGNPPKAMTWVSGVIRL</sequence>
<dbReference type="GO" id="GO:0008320">
    <property type="term" value="F:protein transmembrane transporter activity"/>
    <property type="evidence" value="ECO:0007669"/>
    <property type="project" value="TreeGrafter"/>
</dbReference>
<gene>
    <name evidence="7" type="ORF">WT83_11745</name>
</gene>